<dbReference type="Proteomes" id="UP000515237">
    <property type="component" value="Chromosome"/>
</dbReference>
<accession>A0A7G7GDV5</accession>
<evidence type="ECO:0000313" key="2">
    <source>
        <dbReference type="Proteomes" id="UP000515237"/>
    </source>
</evidence>
<keyword evidence="2" id="KW-1185">Reference proteome</keyword>
<organism evidence="1 2">
    <name type="scientific">Adhaeribacter swui</name>
    <dbReference type="NCBI Taxonomy" id="2086471"/>
    <lineage>
        <taxon>Bacteria</taxon>
        <taxon>Pseudomonadati</taxon>
        <taxon>Bacteroidota</taxon>
        <taxon>Cytophagia</taxon>
        <taxon>Cytophagales</taxon>
        <taxon>Hymenobacteraceae</taxon>
        <taxon>Adhaeribacter</taxon>
    </lineage>
</organism>
<protein>
    <submittedName>
        <fullName evidence="1">Uncharacterized protein</fullName>
    </submittedName>
</protein>
<evidence type="ECO:0000313" key="1">
    <source>
        <dbReference type="EMBL" id="QNF35339.1"/>
    </source>
</evidence>
<gene>
    <name evidence="1" type="ORF">HUW51_22445</name>
</gene>
<name>A0A7G7GDV5_9BACT</name>
<reference evidence="1 2" key="1">
    <citation type="journal article" date="2018" name="Int. J. Syst. Evol. Microbiol.">
        <title>Adhaeribacter swui sp. nov., isolated from wet mud.</title>
        <authorList>
            <person name="Kim D.U."/>
            <person name="Kim K.W."/>
            <person name="Kang M.S."/>
            <person name="Kim J.Y."/>
            <person name="Jang J.H."/>
            <person name="Kim M.K."/>
        </authorList>
    </citation>
    <scope>NUCLEOTIDE SEQUENCE [LARGE SCALE GENOMIC DNA]</scope>
    <source>
        <strain evidence="1 2">KCTC 52873</strain>
    </source>
</reference>
<sequence length="207" mass="23118">MSTNDSTIMETTNCIQTLEIGNALLTVEADRSFVQLSWQQSPTAEDLALSASVVSEFIKENNIIYFLHDVRNVIYTDINLQRTFTSVFCPRILTAGVIRFVHLANYELPELLILDEITAYMQRKVITNKAVKMEICTTPEGAAEWLNNSGAKNTIALAPKKVKEAAVEQVSFEWAAAAQVSSSLKQYKDKAAMVFRILVKGKSYSEL</sequence>
<dbReference type="AlphaFoldDB" id="A0A7G7GDV5"/>
<dbReference type="EMBL" id="CP055156">
    <property type="protein sequence ID" value="QNF35339.1"/>
    <property type="molecule type" value="Genomic_DNA"/>
</dbReference>
<dbReference type="RefSeq" id="WP_185271830.1">
    <property type="nucleotide sequence ID" value="NZ_CP055156.1"/>
</dbReference>
<proteinExistence type="predicted"/>
<dbReference type="KEGG" id="aswu:HUW51_22445"/>